<proteinExistence type="predicted"/>
<organism evidence="1 2">
    <name type="scientific">Candidatus Colwellbacteria bacterium RIFCSPLOWO2_12_FULL_46_17</name>
    <dbReference type="NCBI Taxonomy" id="1797695"/>
    <lineage>
        <taxon>Bacteria</taxon>
        <taxon>Candidatus Colwelliibacteriota</taxon>
    </lineage>
</organism>
<dbReference type="AlphaFoldDB" id="A0A1G1ZDH4"/>
<name>A0A1G1ZDH4_9BACT</name>
<protein>
    <submittedName>
        <fullName evidence="1">Uncharacterized protein</fullName>
    </submittedName>
</protein>
<reference evidence="1 2" key="1">
    <citation type="journal article" date="2016" name="Nat. Commun.">
        <title>Thousands of microbial genomes shed light on interconnected biogeochemical processes in an aquifer system.</title>
        <authorList>
            <person name="Anantharaman K."/>
            <person name="Brown C.T."/>
            <person name="Hug L.A."/>
            <person name="Sharon I."/>
            <person name="Castelle C.J."/>
            <person name="Probst A.J."/>
            <person name="Thomas B.C."/>
            <person name="Singh A."/>
            <person name="Wilkins M.J."/>
            <person name="Karaoz U."/>
            <person name="Brodie E.L."/>
            <person name="Williams K.H."/>
            <person name="Hubbard S.S."/>
            <person name="Banfield J.F."/>
        </authorList>
    </citation>
    <scope>NUCLEOTIDE SEQUENCE [LARGE SCALE GENOMIC DNA]</scope>
</reference>
<accession>A0A1G1ZDH4</accession>
<dbReference type="Proteomes" id="UP000177801">
    <property type="component" value="Unassembled WGS sequence"/>
</dbReference>
<sequence>MEKLYRFSPIGDENQLKQAIEYTHFACFKLSKLVFGKYLPVAGNIGVFCHYDDEYKPLTNIRKELTDESDTMFTKYYHLKEPIVVPPKEDMPETTYTHLYIRKPDPNRPQVGDVDFLMEKNEYAELKQSLLDGKEIKGARVFERQDPDMIELYDPDVDALAYVRTR</sequence>
<gene>
    <name evidence="1" type="ORF">A3G58_00335</name>
</gene>
<dbReference type="EMBL" id="MHJD01000007">
    <property type="protein sequence ID" value="OGY62614.1"/>
    <property type="molecule type" value="Genomic_DNA"/>
</dbReference>
<evidence type="ECO:0000313" key="2">
    <source>
        <dbReference type="Proteomes" id="UP000177801"/>
    </source>
</evidence>
<evidence type="ECO:0000313" key="1">
    <source>
        <dbReference type="EMBL" id="OGY62614.1"/>
    </source>
</evidence>
<comment type="caution">
    <text evidence="1">The sequence shown here is derived from an EMBL/GenBank/DDBJ whole genome shotgun (WGS) entry which is preliminary data.</text>
</comment>